<dbReference type="InterPro" id="IPR001223">
    <property type="entry name" value="Glyco_hydro18_cat"/>
</dbReference>
<evidence type="ECO:0000313" key="3">
    <source>
        <dbReference type="EMBL" id="MCS5719117.1"/>
    </source>
</evidence>
<accession>A0ABT2GU75</accession>
<dbReference type="PROSITE" id="PS51910">
    <property type="entry name" value="GH18_2"/>
    <property type="match status" value="1"/>
</dbReference>
<dbReference type="InterPro" id="IPR029070">
    <property type="entry name" value="Chitinase_insertion_sf"/>
</dbReference>
<dbReference type="Pfam" id="PF00704">
    <property type="entry name" value="Glyco_hydro_18"/>
    <property type="match status" value="1"/>
</dbReference>
<keyword evidence="4" id="KW-1185">Reference proteome</keyword>
<dbReference type="Proteomes" id="UP001165584">
    <property type="component" value="Unassembled WGS sequence"/>
</dbReference>
<keyword evidence="3" id="KW-0378">Hydrolase</keyword>
<comment type="caution">
    <text evidence="3">The sequence shown here is derived from an EMBL/GenBank/DDBJ whole genome shotgun (WGS) entry which is preliminary data.</text>
</comment>
<proteinExistence type="predicted"/>
<dbReference type="PANTHER" id="PTHR46066:SF2">
    <property type="entry name" value="CHITINASE DOMAIN-CONTAINING PROTEIN 1"/>
    <property type="match status" value="1"/>
</dbReference>
<dbReference type="GO" id="GO:0016787">
    <property type="term" value="F:hydrolase activity"/>
    <property type="evidence" value="ECO:0007669"/>
    <property type="project" value="UniProtKB-KW"/>
</dbReference>
<evidence type="ECO:0000259" key="2">
    <source>
        <dbReference type="PROSITE" id="PS51910"/>
    </source>
</evidence>
<feature type="region of interest" description="Disordered" evidence="1">
    <location>
        <begin position="43"/>
        <end position="78"/>
    </location>
</feature>
<sequence length="395" mass="40858">MSPPAPTSQPRRAVRTVLMLLVAGSTLLFGGCVSELAAGDSFNPSSRPVPDGGAGTPSPLPTDSRSTHPHTGSSHTDPFGVEGYLLIDEDSARHVTANAGLATMIGVDGVMVDEGGASLIPEPPGSAEVVAEAHALGMHAELLIANYDLETKDFSAEIGAALLGSPTNRTAVIGELVAAVEAGGYDSVQLDLEYLSITDAAGLTAFARELDSALDQVPGHGTESLPDAGTLTATGEIPISIAVMAKASPADYLAAGYDFHGLLATVDRVVLMGYDQHGPSWSEPGPVGGMPWVMSSLDALRASGVPDAKIDLGIGAYGYSWPGDGSPGTTLRVTDARAIAGDHAVFDAEQGEWTATLDDSTVLWWSDETSRDIRMQFAREEGLHGVAIWQLASAE</sequence>
<dbReference type="EMBL" id="JANLCM010000002">
    <property type="protein sequence ID" value="MCS5719117.1"/>
    <property type="molecule type" value="Genomic_DNA"/>
</dbReference>
<dbReference type="SUPFAM" id="SSF51445">
    <property type="entry name" value="(Trans)glycosidases"/>
    <property type="match status" value="1"/>
</dbReference>
<dbReference type="SMART" id="SM00636">
    <property type="entry name" value="Glyco_18"/>
    <property type="match status" value="1"/>
</dbReference>
<dbReference type="InterPro" id="IPR011583">
    <property type="entry name" value="Chitinase_II/V-like_cat"/>
</dbReference>
<dbReference type="RefSeq" id="WP_259508625.1">
    <property type="nucleotide sequence ID" value="NZ_JANLCM010000002.1"/>
</dbReference>
<name>A0ABT2GU75_9MICO</name>
<dbReference type="Gene3D" id="3.10.50.10">
    <property type="match status" value="1"/>
</dbReference>
<feature type="domain" description="GH18" evidence="2">
    <location>
        <begin position="79"/>
        <end position="395"/>
    </location>
</feature>
<gene>
    <name evidence="3" type="ORF">N1027_13335</name>
</gene>
<feature type="compositionally biased region" description="Polar residues" evidence="1">
    <location>
        <begin position="61"/>
        <end position="76"/>
    </location>
</feature>
<dbReference type="PANTHER" id="PTHR46066">
    <property type="entry name" value="CHITINASE DOMAIN-CONTAINING PROTEIN 1 FAMILY MEMBER"/>
    <property type="match status" value="1"/>
</dbReference>
<reference evidence="3" key="1">
    <citation type="submission" date="2022-08" db="EMBL/GenBank/DDBJ databases">
        <authorList>
            <person name="Deng Y."/>
            <person name="Han X.-F."/>
            <person name="Zhang Y.-Q."/>
        </authorList>
    </citation>
    <scope>NUCLEOTIDE SEQUENCE</scope>
    <source>
        <strain evidence="3">CPCC 205763</strain>
    </source>
</reference>
<evidence type="ECO:0000313" key="4">
    <source>
        <dbReference type="Proteomes" id="UP001165584"/>
    </source>
</evidence>
<evidence type="ECO:0000256" key="1">
    <source>
        <dbReference type="SAM" id="MobiDB-lite"/>
    </source>
</evidence>
<dbReference type="InterPro" id="IPR017853">
    <property type="entry name" value="GH"/>
</dbReference>
<dbReference type="Gene3D" id="3.20.20.80">
    <property type="entry name" value="Glycosidases"/>
    <property type="match status" value="1"/>
</dbReference>
<protein>
    <submittedName>
        <fullName evidence="3">Glycosyl hydrolase family 18 protein</fullName>
    </submittedName>
</protein>
<organism evidence="3 4">
    <name type="scientific">Herbiconiux aconitum</name>
    <dbReference type="NCBI Taxonomy" id="2970913"/>
    <lineage>
        <taxon>Bacteria</taxon>
        <taxon>Bacillati</taxon>
        <taxon>Actinomycetota</taxon>
        <taxon>Actinomycetes</taxon>
        <taxon>Micrococcales</taxon>
        <taxon>Microbacteriaceae</taxon>
        <taxon>Herbiconiux</taxon>
    </lineage>
</organism>